<comment type="caution">
    <text evidence="1">The sequence shown here is derived from an EMBL/GenBank/DDBJ whole genome shotgun (WGS) entry which is preliminary data.</text>
</comment>
<organism evidence="1 2">
    <name type="scientific">Citrobacter portucalensis</name>
    <dbReference type="NCBI Taxonomy" id="1639133"/>
    <lineage>
        <taxon>Bacteria</taxon>
        <taxon>Pseudomonadati</taxon>
        <taxon>Pseudomonadota</taxon>
        <taxon>Gammaproteobacteria</taxon>
        <taxon>Enterobacterales</taxon>
        <taxon>Enterobacteriaceae</taxon>
        <taxon>Citrobacter</taxon>
        <taxon>Citrobacter freundii complex</taxon>
    </lineage>
</organism>
<dbReference type="RefSeq" id="WP_156183241.1">
    <property type="nucleotide sequence ID" value="NZ_CP044098.1"/>
</dbReference>
<reference evidence="1" key="2">
    <citation type="submission" date="2023-01" db="EMBL/GenBank/DDBJ databases">
        <authorList>
            <person name="Hamerlinck H."/>
            <person name="Aerssens A."/>
            <person name="Boelens J."/>
            <person name="Messiaen A.-S."/>
            <person name="Vandendriessche S."/>
            <person name="Velghe A."/>
            <person name="Verhasselt B."/>
            <person name="Leroux-Roels I."/>
        </authorList>
    </citation>
    <scope>NUCLEOTIDE SEQUENCE</scope>
    <source>
        <strain evidence="1">UZG-GERCF-220920-Env23</strain>
    </source>
</reference>
<sequence length="54" mass="6056">MDKITNTDNQYRQLMLLFAATTILAGYGSHYDEEKALARSAQTQAAKEQHNIIA</sequence>
<dbReference type="AlphaFoldDB" id="A0AAW7LN47"/>
<reference evidence="1" key="1">
    <citation type="journal article" date="2023" name="Antimicrob Resist Infect Control">
        <title>Sanitary installations and wastewater plumbing as reservoir for the long-term circulation and transmission of carbapenemase producing Citrobacter freundii clones in a hospital setting.</title>
        <authorList>
            <person name="Hamerlinck H."/>
            <person name="Aerssens A."/>
            <person name="Boelens J."/>
            <person name="Dehaene A."/>
            <person name="McMahon M."/>
            <person name="Messiaen A.S."/>
            <person name="Vandendriessche S."/>
            <person name="Velghe A."/>
            <person name="Leroux-Roels I."/>
            <person name="Verhasselt B."/>
        </authorList>
    </citation>
    <scope>NUCLEOTIDE SEQUENCE</scope>
    <source>
        <strain evidence="1">UZG-GERCF-220920-Env23</strain>
    </source>
</reference>
<dbReference type="Proteomes" id="UP001169985">
    <property type="component" value="Unassembled WGS sequence"/>
</dbReference>
<gene>
    <name evidence="1" type="ORF">PEY55_02340</name>
</gene>
<dbReference type="EMBL" id="JAQIHS010000002">
    <property type="protein sequence ID" value="MDN4367118.1"/>
    <property type="molecule type" value="Genomic_DNA"/>
</dbReference>
<proteinExistence type="predicted"/>
<name>A0AAW7LN47_9ENTR</name>
<protein>
    <submittedName>
        <fullName evidence="1">Uncharacterized protein</fullName>
    </submittedName>
</protein>
<accession>A0AAW7LN47</accession>
<evidence type="ECO:0000313" key="2">
    <source>
        <dbReference type="Proteomes" id="UP001169985"/>
    </source>
</evidence>
<evidence type="ECO:0000313" key="1">
    <source>
        <dbReference type="EMBL" id="MDN4367118.1"/>
    </source>
</evidence>